<evidence type="ECO:0000313" key="8">
    <source>
        <dbReference type="Proteomes" id="UP000008080"/>
    </source>
</evidence>
<comment type="similarity">
    <text evidence="1 5">Belongs to the glutathione peroxidase family.</text>
</comment>
<evidence type="ECO:0000256" key="3">
    <source>
        <dbReference type="ARBA" id="ARBA00023002"/>
    </source>
</evidence>
<dbReference type="STRING" id="264462.Bd0522"/>
<proteinExistence type="inferred from homology"/>
<gene>
    <name evidence="7" type="primary">bsaA</name>
    <name evidence="7" type="ordered locus">Bd0522</name>
</gene>
<keyword evidence="3 5" id="KW-0560">Oxidoreductase</keyword>
<sequence>MIRCPLLSQNEISSHTHAAPLRRFPMKKHLYDFTVKAANGQPVSLDQYRDKVVLVVNVASKCGYTPQYKGLEELYQQNKDNGLVILGFPCNQFGAQEPGSNEEIQQFCELNYGVSFPVMGKVDVNGGNADPLYQWLKEEAPGLLGTEMIKWNFTKFLVGKDGAVLKRFAPKDEPKDIADDIKKALA</sequence>
<dbReference type="FunFam" id="3.40.30.10:FF:000010">
    <property type="entry name" value="Glutathione peroxidase"/>
    <property type="match status" value="1"/>
</dbReference>
<dbReference type="KEGG" id="bba:Bd0522"/>
<dbReference type="PROSITE" id="PS00763">
    <property type="entry name" value="GLUTATHIONE_PEROXID_2"/>
    <property type="match status" value="1"/>
</dbReference>
<dbReference type="SUPFAM" id="SSF52833">
    <property type="entry name" value="Thioredoxin-like"/>
    <property type="match status" value="1"/>
</dbReference>
<dbReference type="PANTHER" id="PTHR11592:SF78">
    <property type="entry name" value="GLUTATHIONE PEROXIDASE"/>
    <property type="match status" value="1"/>
</dbReference>
<keyword evidence="8" id="KW-1185">Reference proteome</keyword>
<dbReference type="PIRSF" id="PIRSF000303">
    <property type="entry name" value="Glutathion_perox"/>
    <property type="match status" value="1"/>
</dbReference>
<evidence type="ECO:0000256" key="5">
    <source>
        <dbReference type="RuleBase" id="RU000499"/>
    </source>
</evidence>
<dbReference type="PROSITE" id="PS51352">
    <property type="entry name" value="THIOREDOXIN_2"/>
    <property type="match status" value="1"/>
</dbReference>
<dbReference type="InterPro" id="IPR036249">
    <property type="entry name" value="Thioredoxin-like_sf"/>
</dbReference>
<evidence type="ECO:0000256" key="2">
    <source>
        <dbReference type="ARBA" id="ARBA00022559"/>
    </source>
</evidence>
<dbReference type="InterPro" id="IPR029760">
    <property type="entry name" value="GPX_CS"/>
</dbReference>
<dbReference type="Proteomes" id="UP000008080">
    <property type="component" value="Chromosome"/>
</dbReference>
<dbReference type="eggNOG" id="COG0386">
    <property type="taxonomic scope" value="Bacteria"/>
</dbReference>
<dbReference type="Pfam" id="PF00255">
    <property type="entry name" value="GSHPx"/>
    <property type="match status" value="1"/>
</dbReference>
<name>Q6MQE8_BDEBA</name>
<dbReference type="AlphaFoldDB" id="Q6MQE8"/>
<dbReference type="PROSITE" id="PS00460">
    <property type="entry name" value="GLUTATHIONE_PEROXID_1"/>
    <property type="match status" value="1"/>
</dbReference>
<feature type="domain" description="Thioredoxin" evidence="6">
    <location>
        <begin position="24"/>
        <end position="186"/>
    </location>
</feature>
<dbReference type="HOGENOM" id="CLU_029507_2_2_7"/>
<accession>Q6MQE8</accession>
<dbReference type="PROSITE" id="PS51355">
    <property type="entry name" value="GLUTATHIONE_PEROXID_3"/>
    <property type="match status" value="1"/>
</dbReference>
<dbReference type="PANTHER" id="PTHR11592">
    <property type="entry name" value="GLUTATHIONE PEROXIDASE"/>
    <property type="match status" value="1"/>
</dbReference>
<dbReference type="InterPro" id="IPR000889">
    <property type="entry name" value="Glutathione_peroxidase"/>
</dbReference>
<keyword evidence="2 5" id="KW-0575">Peroxidase</keyword>
<evidence type="ECO:0000256" key="4">
    <source>
        <dbReference type="PIRSR" id="PIRSR000303-1"/>
    </source>
</evidence>
<organism evidence="7 8">
    <name type="scientific">Bdellovibrio bacteriovorus (strain ATCC 15356 / DSM 50701 / NCIMB 9529 / HD100)</name>
    <dbReference type="NCBI Taxonomy" id="264462"/>
    <lineage>
        <taxon>Bacteria</taxon>
        <taxon>Pseudomonadati</taxon>
        <taxon>Bdellovibrionota</taxon>
        <taxon>Bdellovibrionia</taxon>
        <taxon>Bdellovibrionales</taxon>
        <taxon>Pseudobdellovibrionaceae</taxon>
        <taxon>Bdellovibrio</taxon>
    </lineage>
</organism>
<evidence type="ECO:0000256" key="1">
    <source>
        <dbReference type="ARBA" id="ARBA00006926"/>
    </source>
</evidence>
<dbReference type="EMBL" id="BX842647">
    <property type="protein sequence ID" value="CAE78499.1"/>
    <property type="molecule type" value="Genomic_DNA"/>
</dbReference>
<dbReference type="InterPro" id="IPR029759">
    <property type="entry name" value="GPX_AS"/>
</dbReference>
<dbReference type="CDD" id="cd00340">
    <property type="entry name" value="GSH_Peroxidase"/>
    <property type="match status" value="1"/>
</dbReference>
<dbReference type="InterPro" id="IPR013766">
    <property type="entry name" value="Thioredoxin_domain"/>
</dbReference>
<dbReference type="GO" id="GO:0004601">
    <property type="term" value="F:peroxidase activity"/>
    <property type="evidence" value="ECO:0007669"/>
    <property type="project" value="UniProtKB-KW"/>
</dbReference>
<dbReference type="Gene3D" id="3.40.30.10">
    <property type="entry name" value="Glutaredoxin"/>
    <property type="match status" value="1"/>
</dbReference>
<evidence type="ECO:0000259" key="6">
    <source>
        <dbReference type="PROSITE" id="PS51352"/>
    </source>
</evidence>
<evidence type="ECO:0000313" key="7">
    <source>
        <dbReference type="EMBL" id="CAE78499.1"/>
    </source>
</evidence>
<reference evidence="7 8" key="1">
    <citation type="journal article" date="2004" name="Science">
        <title>A predator unmasked: life cycle of Bdellovibrio bacteriovorus from a genomic perspective.</title>
        <authorList>
            <person name="Rendulic S."/>
            <person name="Jagtap P."/>
            <person name="Rosinus A."/>
            <person name="Eppinger M."/>
            <person name="Baar C."/>
            <person name="Lanz C."/>
            <person name="Keller H."/>
            <person name="Lambert C."/>
            <person name="Evans K.J."/>
            <person name="Goesmann A."/>
            <person name="Meyer F."/>
            <person name="Sockett R.E."/>
            <person name="Schuster S.C."/>
        </authorList>
    </citation>
    <scope>NUCLEOTIDE SEQUENCE [LARGE SCALE GENOMIC DNA]</scope>
    <source>
        <strain evidence="8">ATCC 15356 / DSM 50701 / NCIMB 9529 / HD100</strain>
    </source>
</reference>
<feature type="active site" evidence="4">
    <location>
        <position position="62"/>
    </location>
</feature>
<dbReference type="PRINTS" id="PR01011">
    <property type="entry name" value="GLUTPROXDASE"/>
</dbReference>
<protein>
    <recommendedName>
        <fullName evidence="5">Glutathione peroxidase</fullName>
    </recommendedName>
</protein>
<dbReference type="GO" id="GO:0034599">
    <property type="term" value="P:cellular response to oxidative stress"/>
    <property type="evidence" value="ECO:0007669"/>
    <property type="project" value="TreeGrafter"/>
</dbReference>